<proteinExistence type="predicted"/>
<dbReference type="InterPro" id="IPR007712">
    <property type="entry name" value="RelE/ParE_toxin"/>
</dbReference>
<sequence length="123" mass="13722">MTQKRKPAAAHVRITAGAERDLVGIYERRLAQRGLGGADGADTLLDELVAAIESLADFTHRGPVPPELDALGIHDFRQLSHPPNRIIYLPEQDGEEHLVTVMIVADSRRDFRTLLEERLLHRG</sequence>
<evidence type="ECO:0000313" key="2">
    <source>
        <dbReference type="Proteomes" id="UP000035287"/>
    </source>
</evidence>
<gene>
    <name evidence="1" type="ORF">AB433_04610</name>
</gene>
<dbReference type="Pfam" id="PF05016">
    <property type="entry name" value="ParE_toxin"/>
    <property type="match status" value="1"/>
</dbReference>
<keyword evidence="2" id="KW-1185">Reference proteome</keyword>
<accession>A0A0G3XFK9</accession>
<dbReference type="STRING" id="1348774.AB433_04610"/>
<evidence type="ECO:0000313" key="1">
    <source>
        <dbReference type="EMBL" id="AKM09426.1"/>
    </source>
</evidence>
<name>A0A0G3XFK9_9SPHN</name>
<dbReference type="OrthoDB" id="9798046at2"/>
<dbReference type="RefSeq" id="WP_047820114.1">
    <property type="nucleotide sequence ID" value="NZ_CP011770.1"/>
</dbReference>
<dbReference type="KEGG" id="cna:AB433_04610"/>
<organism evidence="1 2">
    <name type="scientific">Croceicoccus naphthovorans</name>
    <dbReference type="NCBI Taxonomy" id="1348774"/>
    <lineage>
        <taxon>Bacteria</taxon>
        <taxon>Pseudomonadati</taxon>
        <taxon>Pseudomonadota</taxon>
        <taxon>Alphaproteobacteria</taxon>
        <taxon>Sphingomonadales</taxon>
        <taxon>Erythrobacteraceae</taxon>
        <taxon>Croceicoccus</taxon>
    </lineage>
</organism>
<dbReference type="InterPro" id="IPR035093">
    <property type="entry name" value="RelE/ParE_toxin_dom_sf"/>
</dbReference>
<dbReference type="EMBL" id="CP011770">
    <property type="protein sequence ID" value="AKM09426.1"/>
    <property type="molecule type" value="Genomic_DNA"/>
</dbReference>
<dbReference type="Proteomes" id="UP000035287">
    <property type="component" value="Chromosome"/>
</dbReference>
<dbReference type="AlphaFoldDB" id="A0A0G3XFK9"/>
<protein>
    <submittedName>
        <fullName evidence="1">Plasmid stabilization protein</fullName>
    </submittedName>
</protein>
<dbReference type="Gene3D" id="3.30.2310.20">
    <property type="entry name" value="RelE-like"/>
    <property type="match status" value="1"/>
</dbReference>
<reference evidence="1 2" key="1">
    <citation type="submission" date="2015-06" db="EMBL/GenBank/DDBJ databases">
        <authorList>
            <person name="Zeng Y."/>
            <person name="Huang Y."/>
        </authorList>
    </citation>
    <scope>NUCLEOTIDE SEQUENCE [LARGE SCALE GENOMIC DNA]</scope>
    <source>
        <strain evidence="1 2">PQ-2</strain>
    </source>
</reference>